<feature type="transmembrane region" description="Helical" evidence="9">
    <location>
        <begin position="228"/>
        <end position="249"/>
    </location>
</feature>
<evidence type="ECO:0000256" key="1">
    <source>
        <dbReference type="ARBA" id="ARBA00004429"/>
    </source>
</evidence>
<keyword evidence="5 9" id="KW-0812">Transmembrane</keyword>
<evidence type="ECO:0000256" key="8">
    <source>
        <dbReference type="ARBA" id="ARBA00035655"/>
    </source>
</evidence>
<feature type="transmembrane region" description="Helical" evidence="9">
    <location>
        <begin position="177"/>
        <end position="199"/>
    </location>
</feature>
<proteinExistence type="inferred from homology"/>
<evidence type="ECO:0000256" key="5">
    <source>
        <dbReference type="ARBA" id="ARBA00022692"/>
    </source>
</evidence>
<evidence type="ECO:0000256" key="2">
    <source>
        <dbReference type="ARBA" id="ARBA00022448"/>
    </source>
</evidence>
<protein>
    <submittedName>
        <fullName evidence="10">YeeE/YedE family protein</fullName>
    </submittedName>
</protein>
<evidence type="ECO:0000256" key="9">
    <source>
        <dbReference type="SAM" id="Phobius"/>
    </source>
</evidence>
<dbReference type="GO" id="GO:0005886">
    <property type="term" value="C:plasma membrane"/>
    <property type="evidence" value="ECO:0007669"/>
    <property type="project" value="UniProtKB-SubCell"/>
</dbReference>
<reference evidence="10 11" key="1">
    <citation type="journal article" date="2018" name="Environ. Microbiol.">
        <title>Genomes of ubiquitous marine and hypersaline Hydrogenovibrio, Thiomicrorhabdus and Thiomicrospira spp. encode a diversity of mechanisms to sustain chemolithoautotrophy in heterogeneous environments.</title>
        <authorList>
            <person name="Scott K.M."/>
            <person name="Williams J."/>
            <person name="Porter C.M.B."/>
            <person name="Russel S."/>
            <person name="Harmer T.L."/>
            <person name="Paul J.H."/>
            <person name="Antonen K.M."/>
            <person name="Bridges M.K."/>
            <person name="Camper G.J."/>
            <person name="Campla C.K."/>
            <person name="Casella L.G."/>
            <person name="Chase E."/>
            <person name="Conrad J.W."/>
            <person name="Cruz M.C."/>
            <person name="Dunlap D.S."/>
            <person name="Duran L."/>
            <person name="Fahsbender E.M."/>
            <person name="Goldsmith D.B."/>
            <person name="Keeley R.F."/>
            <person name="Kondoff M.R."/>
            <person name="Kussy B.I."/>
            <person name="Lane M.K."/>
            <person name="Lawler S."/>
            <person name="Leigh B.A."/>
            <person name="Lewis C."/>
            <person name="Lostal L.M."/>
            <person name="Marking D."/>
            <person name="Mancera P.A."/>
            <person name="McClenthan E.C."/>
            <person name="McIntyre E.A."/>
            <person name="Mine J.A."/>
            <person name="Modi S."/>
            <person name="Moore B.D."/>
            <person name="Morgan W.A."/>
            <person name="Nelson K.M."/>
            <person name="Nguyen K.N."/>
            <person name="Ogburn N."/>
            <person name="Parrino D.G."/>
            <person name="Pedapudi A.D."/>
            <person name="Pelham R.P."/>
            <person name="Preece A.M."/>
            <person name="Rampersad E.A."/>
            <person name="Richardson J.C."/>
            <person name="Rodgers C.M."/>
            <person name="Schaffer B.L."/>
            <person name="Sheridan N.E."/>
            <person name="Solone M.R."/>
            <person name="Staley Z.R."/>
            <person name="Tabuchi M."/>
            <person name="Waide R.J."/>
            <person name="Wanjugi P.W."/>
            <person name="Young S."/>
            <person name="Clum A."/>
            <person name="Daum C."/>
            <person name="Huntemann M."/>
            <person name="Ivanova N."/>
            <person name="Kyrpides N."/>
            <person name="Mikhailova N."/>
            <person name="Palaniappan K."/>
            <person name="Pillay M."/>
            <person name="Reddy T.B.K."/>
            <person name="Shapiro N."/>
            <person name="Stamatis D."/>
            <person name="Varghese N."/>
            <person name="Woyke T."/>
            <person name="Boden R."/>
            <person name="Freyermuth S.K."/>
            <person name="Kerfeld C.A."/>
        </authorList>
    </citation>
    <scope>NUCLEOTIDE SEQUENCE [LARGE SCALE GENOMIC DNA]</scope>
    <source>
        <strain evidence="10 11">JR-2</strain>
    </source>
</reference>
<dbReference type="Proteomes" id="UP000285478">
    <property type="component" value="Chromosome"/>
</dbReference>
<keyword evidence="7 9" id="KW-0472">Membrane</keyword>
<evidence type="ECO:0000313" key="11">
    <source>
        <dbReference type="Proteomes" id="UP000285478"/>
    </source>
</evidence>
<organism evidence="10 11">
    <name type="scientific">Hydrogenovibrio thermophilus</name>
    <dbReference type="NCBI Taxonomy" id="265883"/>
    <lineage>
        <taxon>Bacteria</taxon>
        <taxon>Pseudomonadati</taxon>
        <taxon>Pseudomonadota</taxon>
        <taxon>Gammaproteobacteria</taxon>
        <taxon>Thiotrichales</taxon>
        <taxon>Piscirickettsiaceae</taxon>
        <taxon>Hydrogenovibrio</taxon>
    </lineage>
</organism>
<comment type="subcellular location">
    <subcellularLocation>
        <location evidence="1">Cell inner membrane</location>
        <topology evidence="1">Multi-pass membrane protein</topology>
    </subcellularLocation>
</comment>
<evidence type="ECO:0000256" key="4">
    <source>
        <dbReference type="ARBA" id="ARBA00022519"/>
    </source>
</evidence>
<feature type="transmembrane region" description="Helical" evidence="9">
    <location>
        <begin position="34"/>
        <end position="52"/>
    </location>
</feature>
<feature type="transmembrane region" description="Helical" evidence="9">
    <location>
        <begin position="96"/>
        <end position="118"/>
    </location>
</feature>
<feature type="transmembrane region" description="Helical" evidence="9">
    <location>
        <begin position="325"/>
        <end position="349"/>
    </location>
</feature>
<dbReference type="KEGG" id="htr:EPV75_02725"/>
<name>A0A451G580_9GAMM</name>
<sequence length="385" mass="42148">MLRTLALTPLPKAAVWWLLLPLLAVSLWLSENHLSLFLVGALLGASLNYFQFGFRTCSHQLLTQGRTLGVRAVLWMLAFTSVLFFLLLSLGEFNGLALQGFVQPLSLSVVAGAFLFGIGMQLANGCTSGTFNKMGQLQPLSLTSFFFLLIGGTLAAYHSEFWRAVPALQPVSMLQSFGLIQGLVLQLGFIGVLYWLAILKEKNHFDELSRLNTSAFWKITDWHPWLKAGLVLALLNAFLLILSGQPWSIANVFPYWGLKISDALQLPLDWSFWSYGITHFSRQEAPLLEDTVSLTTLGLISGALLVTLLARSARQEATQFTLKPHLMAIVGGFIMGYGSVIAFGCNIGAFFSGIGSGSLHGWLWALAALAGNSAGIYLKPRLFKD</sequence>
<keyword evidence="3" id="KW-1003">Cell membrane</keyword>
<feature type="transmembrane region" description="Helical" evidence="9">
    <location>
        <begin position="72"/>
        <end position="90"/>
    </location>
</feature>
<feature type="transmembrane region" description="Helical" evidence="9">
    <location>
        <begin position="292"/>
        <end position="313"/>
    </location>
</feature>
<dbReference type="PANTHER" id="PTHR30574:SF1">
    <property type="entry name" value="SULPHUR TRANSPORT DOMAIN-CONTAINING PROTEIN"/>
    <property type="match status" value="1"/>
</dbReference>
<feature type="transmembrane region" description="Helical" evidence="9">
    <location>
        <begin position="139"/>
        <end position="157"/>
    </location>
</feature>
<keyword evidence="2" id="KW-0813">Transport</keyword>
<dbReference type="RefSeq" id="WP_128384382.1">
    <property type="nucleotide sequence ID" value="NZ_CP035033.1"/>
</dbReference>
<keyword evidence="4" id="KW-0997">Cell inner membrane</keyword>
<evidence type="ECO:0000256" key="3">
    <source>
        <dbReference type="ARBA" id="ARBA00022475"/>
    </source>
</evidence>
<evidence type="ECO:0000313" key="10">
    <source>
        <dbReference type="EMBL" id="QAB14657.1"/>
    </source>
</evidence>
<comment type="similarity">
    <text evidence="8">Belongs to the TsuA/YedE (TC 9.B.102) family.</text>
</comment>
<accession>A0A451G580</accession>
<evidence type="ECO:0000256" key="6">
    <source>
        <dbReference type="ARBA" id="ARBA00022989"/>
    </source>
</evidence>
<dbReference type="AlphaFoldDB" id="A0A451G580"/>
<feature type="transmembrane region" description="Helical" evidence="9">
    <location>
        <begin position="361"/>
        <end position="378"/>
    </location>
</feature>
<dbReference type="EMBL" id="CP035033">
    <property type="protein sequence ID" value="QAB14657.1"/>
    <property type="molecule type" value="Genomic_DNA"/>
</dbReference>
<dbReference type="PANTHER" id="PTHR30574">
    <property type="entry name" value="INNER MEMBRANE PROTEIN YEDE"/>
    <property type="match status" value="1"/>
</dbReference>
<dbReference type="Pfam" id="PF04143">
    <property type="entry name" value="Sulf_transp"/>
    <property type="match status" value="1"/>
</dbReference>
<evidence type="ECO:0000256" key="7">
    <source>
        <dbReference type="ARBA" id="ARBA00023136"/>
    </source>
</evidence>
<gene>
    <name evidence="10" type="ORF">EPV75_02725</name>
</gene>
<keyword evidence="6 9" id="KW-1133">Transmembrane helix</keyword>
<keyword evidence="11" id="KW-1185">Reference proteome</keyword>
<dbReference type="InterPro" id="IPR007272">
    <property type="entry name" value="Sulf_transp_TsuA/YedE"/>
</dbReference>